<reference evidence="1 2" key="1">
    <citation type="submission" date="2023-02" db="EMBL/GenBank/DDBJ databases">
        <title>LHISI_Scaffold_Assembly.</title>
        <authorList>
            <person name="Stuart O.P."/>
            <person name="Cleave R."/>
            <person name="Magrath M.J.L."/>
            <person name="Mikheyev A.S."/>
        </authorList>
    </citation>
    <scope>NUCLEOTIDE SEQUENCE [LARGE SCALE GENOMIC DNA]</scope>
    <source>
        <strain evidence="1">Daus_M_001</strain>
        <tissue evidence="1">Leg muscle</tissue>
    </source>
</reference>
<evidence type="ECO:0000313" key="2">
    <source>
        <dbReference type="Proteomes" id="UP001159363"/>
    </source>
</evidence>
<name>A0ABQ9HGQ8_9NEOP</name>
<protein>
    <submittedName>
        <fullName evidence="1">Uncharacterized protein</fullName>
    </submittedName>
</protein>
<gene>
    <name evidence="1" type="ORF">PR048_015357</name>
</gene>
<keyword evidence="2" id="KW-1185">Reference proteome</keyword>
<organism evidence="1 2">
    <name type="scientific">Dryococelus australis</name>
    <dbReference type="NCBI Taxonomy" id="614101"/>
    <lineage>
        <taxon>Eukaryota</taxon>
        <taxon>Metazoa</taxon>
        <taxon>Ecdysozoa</taxon>
        <taxon>Arthropoda</taxon>
        <taxon>Hexapoda</taxon>
        <taxon>Insecta</taxon>
        <taxon>Pterygota</taxon>
        <taxon>Neoptera</taxon>
        <taxon>Polyneoptera</taxon>
        <taxon>Phasmatodea</taxon>
        <taxon>Verophasmatodea</taxon>
        <taxon>Anareolatae</taxon>
        <taxon>Phasmatidae</taxon>
        <taxon>Eurycanthinae</taxon>
        <taxon>Dryococelus</taxon>
    </lineage>
</organism>
<sequence>MFESFVRDMKVKAEFLFPKSLMKAINYNFTLYHNVKAGVCALLMDPILKDNVVVSQIAVKKQEELNIDQEPQTSSSKQKQMGKQLGWFSTPDEELKNYLSEPVISQESNAFEW</sequence>
<comment type="caution">
    <text evidence="1">The sequence shown here is derived from an EMBL/GenBank/DDBJ whole genome shotgun (WGS) entry which is preliminary data.</text>
</comment>
<dbReference type="EMBL" id="JARBHB010000005">
    <property type="protein sequence ID" value="KAJ8883513.1"/>
    <property type="molecule type" value="Genomic_DNA"/>
</dbReference>
<proteinExistence type="predicted"/>
<dbReference type="Proteomes" id="UP001159363">
    <property type="component" value="Chromosome 4"/>
</dbReference>
<evidence type="ECO:0000313" key="1">
    <source>
        <dbReference type="EMBL" id="KAJ8883513.1"/>
    </source>
</evidence>
<accession>A0ABQ9HGQ8</accession>